<feature type="domain" description="LysM" evidence="2">
    <location>
        <begin position="26"/>
        <end position="70"/>
    </location>
</feature>
<feature type="signal peptide" evidence="1">
    <location>
        <begin position="1"/>
        <end position="25"/>
    </location>
</feature>
<dbReference type="GO" id="GO:0008932">
    <property type="term" value="F:lytic endotransglycosylase activity"/>
    <property type="evidence" value="ECO:0007669"/>
    <property type="project" value="TreeGrafter"/>
</dbReference>
<dbReference type="SMART" id="SM00257">
    <property type="entry name" value="LysM"/>
    <property type="match status" value="2"/>
</dbReference>
<dbReference type="PROSITE" id="PS51782">
    <property type="entry name" value="LYSM"/>
    <property type="match status" value="2"/>
</dbReference>
<proteinExistence type="predicted"/>
<dbReference type="Gene3D" id="3.10.350.10">
    <property type="entry name" value="LysM domain"/>
    <property type="match status" value="2"/>
</dbReference>
<name>A0A1M5Y9E5_9FIRM</name>
<dbReference type="EMBL" id="FQXR01000010">
    <property type="protein sequence ID" value="SHI08700.1"/>
    <property type="molecule type" value="Genomic_DNA"/>
</dbReference>
<reference evidence="3 4" key="1">
    <citation type="submission" date="2016-11" db="EMBL/GenBank/DDBJ databases">
        <authorList>
            <person name="Jaros S."/>
            <person name="Januszkiewicz K."/>
            <person name="Wedrychowicz H."/>
        </authorList>
    </citation>
    <scope>NUCLEOTIDE SEQUENCE [LARGE SCALE GENOMIC DNA]</scope>
    <source>
        <strain evidence="3 4">DSM 13106</strain>
    </source>
</reference>
<protein>
    <submittedName>
        <fullName evidence="3">LysM repeat-containing protein</fullName>
    </submittedName>
</protein>
<dbReference type="SUPFAM" id="SSF54106">
    <property type="entry name" value="LysM domain"/>
    <property type="match status" value="2"/>
</dbReference>
<dbReference type="OrthoDB" id="529831at2"/>
<dbReference type="Proteomes" id="UP000184389">
    <property type="component" value="Unassembled WGS sequence"/>
</dbReference>
<evidence type="ECO:0000313" key="3">
    <source>
        <dbReference type="EMBL" id="SHI08700.1"/>
    </source>
</evidence>
<dbReference type="InterPro" id="IPR018392">
    <property type="entry name" value="LysM"/>
</dbReference>
<feature type="chain" id="PRO_5013336668" evidence="1">
    <location>
        <begin position="26"/>
        <end position="310"/>
    </location>
</feature>
<evidence type="ECO:0000259" key="2">
    <source>
        <dbReference type="PROSITE" id="PS51782"/>
    </source>
</evidence>
<keyword evidence="4" id="KW-1185">Reference proteome</keyword>
<dbReference type="CDD" id="cd00118">
    <property type="entry name" value="LysM"/>
    <property type="match status" value="2"/>
</dbReference>
<gene>
    <name evidence="3" type="ORF">SAMN02745180_02050</name>
</gene>
<dbReference type="Pfam" id="PF01476">
    <property type="entry name" value="LysM"/>
    <property type="match status" value="2"/>
</dbReference>
<dbReference type="PANTHER" id="PTHR33734:SF22">
    <property type="entry name" value="MEMBRANE-BOUND LYTIC MUREIN TRANSGLYCOSYLASE D"/>
    <property type="match status" value="1"/>
</dbReference>
<evidence type="ECO:0000313" key="4">
    <source>
        <dbReference type="Proteomes" id="UP000184389"/>
    </source>
</evidence>
<feature type="domain" description="LysM" evidence="2">
    <location>
        <begin position="94"/>
        <end position="139"/>
    </location>
</feature>
<organism evidence="3 4">
    <name type="scientific">Sporanaerobacter acetigenes DSM 13106</name>
    <dbReference type="NCBI Taxonomy" id="1123281"/>
    <lineage>
        <taxon>Bacteria</taxon>
        <taxon>Bacillati</taxon>
        <taxon>Bacillota</taxon>
        <taxon>Tissierellia</taxon>
        <taxon>Tissierellales</taxon>
        <taxon>Sporanaerobacteraceae</taxon>
        <taxon>Sporanaerobacter</taxon>
    </lineage>
</organism>
<dbReference type="STRING" id="1123281.SAMN02745180_02050"/>
<sequence>MKKIKEKVCIGLIVSTVGISSTSFAAPYTVKSGDSFWKISNQFNVSLESLLKSNNANDKTVIYPGQVLEIPNGKKTIVTTTNRSTTSREIPKIIVHTVESGENLWIISQKYNVSMDQITNANEDLTENAVLNIGQELIIPISYTQVDKPIDENYGEYLDWFSDVNNGVLPIGTVFKVKDFYTGKTFTMKRTMGSYHADCEALTSEDTEVIKDIWEGFSWVRRPVLVQVGDRVVAASMTAMPHAGNDSAEGGKYTEWRSGGYGPGTNLDYIKGNGMDGHIDIHFAGSKRHKDGQIDPDHQKCIKIAAGLTK</sequence>
<keyword evidence="1" id="KW-0732">Signal</keyword>
<accession>A0A1M5Y9E5</accession>
<dbReference type="PANTHER" id="PTHR33734">
    <property type="entry name" value="LYSM DOMAIN-CONTAINING GPI-ANCHORED PROTEIN 2"/>
    <property type="match status" value="1"/>
</dbReference>
<dbReference type="InterPro" id="IPR036779">
    <property type="entry name" value="LysM_dom_sf"/>
</dbReference>
<evidence type="ECO:0000256" key="1">
    <source>
        <dbReference type="SAM" id="SignalP"/>
    </source>
</evidence>
<dbReference type="RefSeq" id="WP_072744703.1">
    <property type="nucleotide sequence ID" value="NZ_FQXR01000010.1"/>
</dbReference>
<dbReference type="AlphaFoldDB" id="A0A1M5Y9E5"/>